<sequence>MAPVAGGGTTSSAAMATVAGGGTTSSAAMAMALAAARLGCHGAGRWRSRRLPWRRPEKFTGSADGAGDDRRRTFRPDSRAGAKSKRSIPRFPLQSYHKLDRVFTGPFNHVEGSGGRDSPDPMYPSPIHRHQLEPQMLPHSGHHSPVRRNGRIWRRIVTGAAAEGMCGDRKTLAWYVLQRSIAVCSYLLLEAGVPCP</sequence>
<feature type="region of interest" description="Disordered" evidence="1">
    <location>
        <begin position="107"/>
        <end position="128"/>
    </location>
</feature>
<keyword evidence="3" id="KW-1185">Reference proteome</keyword>
<evidence type="ECO:0000313" key="3">
    <source>
        <dbReference type="Proteomes" id="UP000004995"/>
    </source>
</evidence>
<dbReference type="InParanoid" id="K4AJD3"/>
<evidence type="ECO:0000256" key="1">
    <source>
        <dbReference type="SAM" id="MobiDB-lite"/>
    </source>
</evidence>
<evidence type="ECO:0000313" key="2">
    <source>
        <dbReference type="EnsemblPlants" id="KQK92951"/>
    </source>
</evidence>
<dbReference type="AlphaFoldDB" id="K4AJD3"/>
<proteinExistence type="predicted"/>
<accession>K4AJD3</accession>
<reference evidence="2" key="2">
    <citation type="submission" date="2018-08" db="UniProtKB">
        <authorList>
            <consortium name="EnsemblPlants"/>
        </authorList>
    </citation>
    <scope>IDENTIFICATION</scope>
    <source>
        <strain evidence="2">Yugu1</strain>
    </source>
</reference>
<dbReference type="EnsemblPlants" id="KQK92951">
    <property type="protein sequence ID" value="KQK92951"/>
    <property type="gene ID" value="SETIT_039000mg"/>
</dbReference>
<feature type="compositionally biased region" description="Basic and acidic residues" evidence="1">
    <location>
        <begin position="67"/>
        <end position="80"/>
    </location>
</feature>
<protein>
    <submittedName>
        <fullName evidence="2">Uncharacterized protein</fullName>
    </submittedName>
</protein>
<name>K4AJD3_SETIT</name>
<feature type="region of interest" description="Disordered" evidence="1">
    <location>
        <begin position="52"/>
        <end position="86"/>
    </location>
</feature>
<dbReference type="Gramene" id="KQK92951">
    <property type="protein sequence ID" value="KQK92951"/>
    <property type="gene ID" value="SETIT_039000mg"/>
</dbReference>
<dbReference type="Proteomes" id="UP000004995">
    <property type="component" value="Unassembled WGS sequence"/>
</dbReference>
<reference evidence="3" key="1">
    <citation type="journal article" date="2012" name="Nat. Biotechnol.">
        <title>Reference genome sequence of the model plant Setaria.</title>
        <authorList>
            <person name="Bennetzen J.L."/>
            <person name="Schmutz J."/>
            <person name="Wang H."/>
            <person name="Percifield R."/>
            <person name="Hawkins J."/>
            <person name="Pontaroli A.C."/>
            <person name="Estep M."/>
            <person name="Feng L."/>
            <person name="Vaughn J.N."/>
            <person name="Grimwood J."/>
            <person name="Jenkins J."/>
            <person name="Barry K."/>
            <person name="Lindquist E."/>
            <person name="Hellsten U."/>
            <person name="Deshpande S."/>
            <person name="Wang X."/>
            <person name="Wu X."/>
            <person name="Mitros T."/>
            <person name="Triplett J."/>
            <person name="Yang X."/>
            <person name="Ye C.Y."/>
            <person name="Mauro-Herrera M."/>
            <person name="Wang L."/>
            <person name="Li P."/>
            <person name="Sharma M."/>
            <person name="Sharma R."/>
            <person name="Ronald P.C."/>
            <person name="Panaud O."/>
            <person name="Kellogg E.A."/>
            <person name="Brutnell T.P."/>
            <person name="Doust A.N."/>
            <person name="Tuskan G.A."/>
            <person name="Rokhsar D."/>
            <person name="Devos K.M."/>
        </authorList>
    </citation>
    <scope>NUCLEOTIDE SEQUENCE [LARGE SCALE GENOMIC DNA]</scope>
    <source>
        <strain evidence="3">cv. Yugu1</strain>
    </source>
</reference>
<organism evidence="2 3">
    <name type="scientific">Setaria italica</name>
    <name type="common">Foxtail millet</name>
    <name type="synonym">Panicum italicum</name>
    <dbReference type="NCBI Taxonomy" id="4555"/>
    <lineage>
        <taxon>Eukaryota</taxon>
        <taxon>Viridiplantae</taxon>
        <taxon>Streptophyta</taxon>
        <taxon>Embryophyta</taxon>
        <taxon>Tracheophyta</taxon>
        <taxon>Spermatophyta</taxon>
        <taxon>Magnoliopsida</taxon>
        <taxon>Liliopsida</taxon>
        <taxon>Poales</taxon>
        <taxon>Poaceae</taxon>
        <taxon>PACMAD clade</taxon>
        <taxon>Panicoideae</taxon>
        <taxon>Panicodae</taxon>
        <taxon>Paniceae</taxon>
        <taxon>Cenchrinae</taxon>
        <taxon>Setaria</taxon>
    </lineage>
</organism>
<dbReference type="HOGENOM" id="CLU_1392306_0_0_1"/>
<dbReference type="EMBL" id="AGNK02006151">
    <property type="status" value="NOT_ANNOTATED_CDS"/>
    <property type="molecule type" value="Genomic_DNA"/>
</dbReference>